<dbReference type="Pfam" id="PF05605">
    <property type="entry name" value="zf-Di19"/>
    <property type="match status" value="1"/>
</dbReference>
<gene>
    <name evidence="4" type="ORF">PCOR1329_LOCUS50947</name>
</gene>
<sequence>MQIPEDLRCCVCLGGMRDMLLTGCPHRLCAGCSRAGSLVACPVCQAALPPGRPRDEGFAASAEAMRLACGCGVQVPLLEAESHVCEHVRQQQAAAAPASTGPAPAAGPNRSTFTSDICGERNLSCRGLLEHVDARHAGRPVAAVCPVCLAMPWGDPNFVSQNFQSHLKLRHRCDYDTVVDFELDEDAMMMRAIEESRRASGLSEGARPTHGAMEMDDDVDDAVLQEVLRMSAREACEAPDAPPSHDEGSDGQGLDDAQAAEAPAAEPAAGEGERGGGRAGLVVRRRRRTRARCGLGPHGYYAACLARTVPLRRGPALRQAGRPLARVLRGLRGAHQGGGGQARARWPLLLHRRTQ</sequence>
<keyword evidence="1" id="KW-0479">Metal-binding</keyword>
<evidence type="ECO:0000256" key="2">
    <source>
        <dbReference type="SAM" id="MobiDB-lite"/>
    </source>
</evidence>
<feature type="region of interest" description="Disordered" evidence="2">
    <location>
        <begin position="234"/>
        <end position="283"/>
    </location>
</feature>
<reference evidence="4" key="1">
    <citation type="submission" date="2023-10" db="EMBL/GenBank/DDBJ databases">
        <authorList>
            <person name="Chen Y."/>
            <person name="Shah S."/>
            <person name="Dougan E. K."/>
            <person name="Thang M."/>
            <person name="Chan C."/>
        </authorList>
    </citation>
    <scope>NUCLEOTIDE SEQUENCE [LARGE SCALE GENOMIC DNA]</scope>
</reference>
<protein>
    <recommendedName>
        <fullName evidence="3">RING-type domain-containing protein</fullName>
    </recommendedName>
</protein>
<dbReference type="EMBL" id="CAUYUJ010016171">
    <property type="protein sequence ID" value="CAK0862557.1"/>
    <property type="molecule type" value="Genomic_DNA"/>
</dbReference>
<evidence type="ECO:0000256" key="1">
    <source>
        <dbReference type="PROSITE-ProRule" id="PRU00175"/>
    </source>
</evidence>
<evidence type="ECO:0000313" key="4">
    <source>
        <dbReference type="EMBL" id="CAK0862557.1"/>
    </source>
</evidence>
<feature type="compositionally biased region" description="Low complexity" evidence="2">
    <location>
        <begin position="259"/>
        <end position="270"/>
    </location>
</feature>
<keyword evidence="1" id="KW-0862">Zinc</keyword>
<dbReference type="CDD" id="cd16449">
    <property type="entry name" value="RING-HC"/>
    <property type="match status" value="1"/>
</dbReference>
<keyword evidence="1" id="KW-0863">Zinc-finger</keyword>
<dbReference type="Gene3D" id="3.30.40.10">
    <property type="entry name" value="Zinc/RING finger domain, C3HC4 (zinc finger)"/>
    <property type="match status" value="1"/>
</dbReference>
<name>A0ABN9URB6_9DINO</name>
<dbReference type="PANTHER" id="PTHR46016">
    <property type="entry name" value="ZINC FINGER, RING/FYVE/PHD-TYPE"/>
    <property type="match status" value="1"/>
</dbReference>
<organism evidence="4 5">
    <name type="scientific">Prorocentrum cordatum</name>
    <dbReference type="NCBI Taxonomy" id="2364126"/>
    <lineage>
        <taxon>Eukaryota</taxon>
        <taxon>Sar</taxon>
        <taxon>Alveolata</taxon>
        <taxon>Dinophyceae</taxon>
        <taxon>Prorocentrales</taxon>
        <taxon>Prorocentraceae</taxon>
        <taxon>Prorocentrum</taxon>
    </lineage>
</organism>
<accession>A0ABN9URB6</accession>
<proteinExistence type="predicted"/>
<evidence type="ECO:0000313" key="5">
    <source>
        <dbReference type="Proteomes" id="UP001189429"/>
    </source>
</evidence>
<dbReference type="InterPro" id="IPR003903">
    <property type="entry name" value="UIM_dom"/>
</dbReference>
<dbReference type="PROSITE" id="PS50089">
    <property type="entry name" value="ZF_RING_2"/>
    <property type="match status" value="1"/>
</dbReference>
<feature type="region of interest" description="Disordered" evidence="2">
    <location>
        <begin position="196"/>
        <end position="215"/>
    </location>
</feature>
<dbReference type="InterPro" id="IPR013083">
    <property type="entry name" value="Znf_RING/FYVE/PHD"/>
</dbReference>
<evidence type="ECO:0000259" key="3">
    <source>
        <dbReference type="PROSITE" id="PS50089"/>
    </source>
</evidence>
<dbReference type="SUPFAM" id="SSF57850">
    <property type="entry name" value="RING/U-box"/>
    <property type="match status" value="1"/>
</dbReference>
<dbReference type="InterPro" id="IPR008598">
    <property type="entry name" value="Di19_Zn-bd"/>
</dbReference>
<feature type="domain" description="RING-type" evidence="3">
    <location>
        <begin position="9"/>
        <end position="45"/>
    </location>
</feature>
<dbReference type="Proteomes" id="UP001189429">
    <property type="component" value="Unassembled WGS sequence"/>
</dbReference>
<dbReference type="InterPro" id="IPR001841">
    <property type="entry name" value="Znf_RING"/>
</dbReference>
<dbReference type="InterPro" id="IPR051438">
    <property type="entry name" value="RNF_E3_ubiq-protein_ligase"/>
</dbReference>
<comment type="caution">
    <text evidence="4">The sequence shown here is derived from an EMBL/GenBank/DDBJ whole genome shotgun (WGS) entry which is preliminary data.</text>
</comment>
<dbReference type="PROSITE" id="PS50330">
    <property type="entry name" value="UIM"/>
    <property type="match status" value="1"/>
</dbReference>
<dbReference type="PANTHER" id="PTHR46016:SF1">
    <property type="entry name" value="RING-TYPE DOMAIN-CONTAINING PROTEIN"/>
    <property type="match status" value="1"/>
</dbReference>
<keyword evidence="5" id="KW-1185">Reference proteome</keyword>